<evidence type="ECO:0000256" key="3">
    <source>
        <dbReference type="ARBA" id="ARBA00022840"/>
    </source>
</evidence>
<dbReference type="InterPro" id="IPR003439">
    <property type="entry name" value="ABC_transporter-like_ATP-bd"/>
</dbReference>
<dbReference type="Proteomes" id="UP000246036">
    <property type="component" value="Chromosome"/>
</dbReference>
<dbReference type="InterPro" id="IPR003593">
    <property type="entry name" value="AAA+_ATPase"/>
</dbReference>
<dbReference type="PANTHER" id="PTHR42711">
    <property type="entry name" value="ABC TRANSPORTER ATP-BINDING PROTEIN"/>
    <property type="match status" value="1"/>
</dbReference>
<evidence type="ECO:0000256" key="1">
    <source>
        <dbReference type="ARBA" id="ARBA00022448"/>
    </source>
</evidence>
<dbReference type="SUPFAM" id="SSF52540">
    <property type="entry name" value="P-loop containing nucleoside triphosphate hydrolases"/>
    <property type="match status" value="1"/>
</dbReference>
<keyword evidence="3 5" id="KW-0067">ATP-binding</keyword>
<keyword evidence="2" id="KW-0547">Nucleotide-binding</keyword>
<protein>
    <submittedName>
        <fullName evidence="5">ATP-binding protein</fullName>
    </submittedName>
</protein>
<dbReference type="Pfam" id="PF00005">
    <property type="entry name" value="ABC_tran"/>
    <property type="match status" value="1"/>
</dbReference>
<reference evidence="5 6" key="1">
    <citation type="submission" date="2018-05" db="EMBL/GenBank/DDBJ databases">
        <title>Reference genomes for bee gut microbiota database.</title>
        <authorList>
            <person name="Ellegaard K.M."/>
        </authorList>
    </citation>
    <scope>NUCLEOTIDE SEQUENCE [LARGE SCALE GENOMIC DNA]</scope>
    <source>
        <strain evidence="5 6">ESL0186</strain>
    </source>
</reference>
<accession>A0ABN5LGR8</accession>
<evidence type="ECO:0000259" key="4">
    <source>
        <dbReference type="PROSITE" id="PS50893"/>
    </source>
</evidence>
<dbReference type="InterPro" id="IPR027417">
    <property type="entry name" value="P-loop_NTPase"/>
</dbReference>
<evidence type="ECO:0000256" key="2">
    <source>
        <dbReference type="ARBA" id="ARBA00022741"/>
    </source>
</evidence>
<name>A0ABN5LGR8_9LACO</name>
<dbReference type="SMART" id="SM00382">
    <property type="entry name" value="AAA"/>
    <property type="match status" value="1"/>
</dbReference>
<dbReference type="PROSITE" id="PS50893">
    <property type="entry name" value="ABC_TRANSPORTER_2"/>
    <property type="match status" value="1"/>
</dbReference>
<keyword evidence="1" id="KW-0813">Transport</keyword>
<dbReference type="PANTHER" id="PTHR42711:SF4">
    <property type="entry name" value="ABC TRANSPORTER RELATED"/>
    <property type="match status" value="1"/>
</dbReference>
<dbReference type="InterPro" id="IPR050763">
    <property type="entry name" value="ABC_transporter_ATP-binding"/>
</dbReference>
<evidence type="ECO:0000313" key="5">
    <source>
        <dbReference type="EMBL" id="AWM75097.1"/>
    </source>
</evidence>
<dbReference type="GO" id="GO:0005524">
    <property type="term" value="F:ATP binding"/>
    <property type="evidence" value="ECO:0007669"/>
    <property type="project" value="UniProtKB-KW"/>
</dbReference>
<proteinExistence type="predicted"/>
<organism evidence="5 6">
    <name type="scientific">Lactobacillus kullabergensis</name>
    <dbReference type="NCBI Taxonomy" id="1218493"/>
    <lineage>
        <taxon>Bacteria</taxon>
        <taxon>Bacillati</taxon>
        <taxon>Bacillota</taxon>
        <taxon>Bacilli</taxon>
        <taxon>Lactobacillales</taxon>
        <taxon>Lactobacillaceae</taxon>
        <taxon>Lactobacillus</taxon>
    </lineage>
</organism>
<keyword evidence="6" id="KW-1185">Reference proteome</keyword>
<dbReference type="Gene3D" id="3.40.50.300">
    <property type="entry name" value="P-loop containing nucleotide triphosphate hydrolases"/>
    <property type="match status" value="1"/>
</dbReference>
<dbReference type="EMBL" id="CP029477">
    <property type="protein sequence ID" value="AWM75097.1"/>
    <property type="molecule type" value="Genomic_DNA"/>
</dbReference>
<sequence>MRSKMNENAIEVHNLSKDYFISSRGENWRAVVKNIYKPEKTAVQAVKALNFTIKNGEKVGFIGKNGAGKTTTIKMLTGTLFPSAGTCRVNGYDPTKRINDFKKSISVVMGNRSQLFPDLTPRDYLKLLQSMYDIPEEIFQKTVNDLAQILNVTSKLDVQTRKLSLGERMKVEFLAGVATRPKILFLDEPTIGLDVLAKRDIRKFLLRLNKEEKLTVFLTSHDMEDIATICDHLIIVNSGQIMWDGPKTDLLERFNQNKYITFIKSENFIESKLGTKIIDQDDLSVTIKVPVEKVDDQIAQLARDNQGSDYQINDLKLEDIILELFAEEKEK</sequence>
<dbReference type="PROSITE" id="PS00211">
    <property type="entry name" value="ABC_TRANSPORTER_1"/>
    <property type="match status" value="1"/>
</dbReference>
<feature type="domain" description="ABC transporter" evidence="4">
    <location>
        <begin position="30"/>
        <end position="263"/>
    </location>
</feature>
<evidence type="ECO:0000313" key="6">
    <source>
        <dbReference type="Proteomes" id="UP000246036"/>
    </source>
</evidence>
<gene>
    <name evidence="5" type="ORF">DKL58_03545</name>
</gene>
<dbReference type="InterPro" id="IPR017871">
    <property type="entry name" value="ABC_transporter-like_CS"/>
</dbReference>